<dbReference type="InterPro" id="IPR013528">
    <property type="entry name" value="HMG_CoA_synth_N"/>
</dbReference>
<dbReference type="Proteomes" id="UP000198727">
    <property type="component" value="Unassembled WGS sequence"/>
</dbReference>
<dbReference type="InterPro" id="IPR013746">
    <property type="entry name" value="HMG_CoA_synt_C_dom"/>
</dbReference>
<gene>
    <name evidence="5" type="ORF">SAMN05421810_11328</name>
</gene>
<dbReference type="OrthoDB" id="9769523at2"/>
<name>A0A1I6AKE9_9PSEU</name>
<reference evidence="6" key="1">
    <citation type="submission" date="2016-10" db="EMBL/GenBank/DDBJ databases">
        <authorList>
            <person name="Varghese N."/>
            <person name="Submissions S."/>
        </authorList>
    </citation>
    <scope>NUCLEOTIDE SEQUENCE [LARGE SCALE GENOMIC DNA]</scope>
    <source>
        <strain evidence="6">CGMCC 4.5579</strain>
    </source>
</reference>
<comment type="similarity">
    <text evidence="1">Belongs to the thiolase-like superfamily. HMG-CoA synthase family.</text>
</comment>
<dbReference type="PANTHER" id="PTHR43323:SF2">
    <property type="entry name" value="HYDROXYMETHYLGLUTARYL-COA SYNTHASE"/>
    <property type="match status" value="1"/>
</dbReference>
<feature type="domain" description="Hydroxymethylglutaryl-coenzyme A synthase N-terminal" evidence="3">
    <location>
        <begin position="7"/>
        <end position="169"/>
    </location>
</feature>
<dbReference type="AlphaFoldDB" id="A0A1I6AKE9"/>
<dbReference type="RefSeq" id="WP_092536194.1">
    <property type="nucleotide sequence ID" value="NZ_FOWW01000013.1"/>
</dbReference>
<evidence type="ECO:0000313" key="5">
    <source>
        <dbReference type="EMBL" id="SFQ69120.1"/>
    </source>
</evidence>
<evidence type="ECO:0000313" key="6">
    <source>
        <dbReference type="Proteomes" id="UP000198727"/>
    </source>
</evidence>
<dbReference type="InterPro" id="IPR016039">
    <property type="entry name" value="Thiolase-like"/>
</dbReference>
<dbReference type="GO" id="GO:0004421">
    <property type="term" value="F:hydroxymethylglutaryl-CoA synthase activity"/>
    <property type="evidence" value="ECO:0007669"/>
    <property type="project" value="InterPro"/>
</dbReference>
<dbReference type="STRING" id="587909.SAMN05421810_11328"/>
<evidence type="ECO:0000259" key="4">
    <source>
        <dbReference type="Pfam" id="PF08540"/>
    </source>
</evidence>
<dbReference type="Gene3D" id="3.40.47.10">
    <property type="match status" value="2"/>
</dbReference>
<feature type="domain" description="Hydroxymethylglutaryl-coenzyme A synthase C-terminal" evidence="4">
    <location>
        <begin position="271"/>
        <end position="364"/>
    </location>
</feature>
<dbReference type="Pfam" id="PF01154">
    <property type="entry name" value="HMG_CoA_synt_N"/>
    <property type="match status" value="1"/>
</dbReference>
<evidence type="ECO:0000259" key="3">
    <source>
        <dbReference type="Pfam" id="PF01154"/>
    </source>
</evidence>
<dbReference type="PANTHER" id="PTHR43323">
    <property type="entry name" value="3-HYDROXY-3-METHYLGLUTARYL COENZYME A SYNTHASE"/>
    <property type="match status" value="1"/>
</dbReference>
<dbReference type="Pfam" id="PF08540">
    <property type="entry name" value="HMG_CoA_synt_C"/>
    <property type="match status" value="1"/>
</dbReference>
<dbReference type="GO" id="GO:0006084">
    <property type="term" value="P:acetyl-CoA metabolic process"/>
    <property type="evidence" value="ECO:0007669"/>
    <property type="project" value="InterPro"/>
</dbReference>
<dbReference type="EMBL" id="FOWW01000013">
    <property type="protein sequence ID" value="SFQ69120.1"/>
    <property type="molecule type" value="Genomic_DNA"/>
</dbReference>
<dbReference type="CDD" id="cd00827">
    <property type="entry name" value="init_cond_enzymes"/>
    <property type="match status" value="1"/>
</dbReference>
<accession>A0A1I6AKE9</accession>
<dbReference type="SUPFAM" id="SSF53901">
    <property type="entry name" value="Thiolase-like"/>
    <property type="match status" value="2"/>
</dbReference>
<evidence type="ECO:0000256" key="2">
    <source>
        <dbReference type="ARBA" id="ARBA00022679"/>
    </source>
</evidence>
<protein>
    <submittedName>
        <fullName evidence="5">Polyketide biosynthesis 3-hydroxy-3-methylglutaryl-CoA synthase-like enzyme PksG</fullName>
    </submittedName>
</protein>
<evidence type="ECO:0000256" key="1">
    <source>
        <dbReference type="ARBA" id="ARBA00007061"/>
    </source>
</evidence>
<sequence length="410" mass="42648">MSERIPVGVDAVGVYCGSAVVDVAELFAARGLDPARLANLGMRHKSVAAAGEDVVAVAATAARPVVDALPAAERSRIRGVLVATESAVDLSRSAAAPVHELLELPRHCRLVEVKQACHGGVAALRLAAALVATEPGSTVLVVAADVPVPGRGTYMEPSQGVGAVAALVTEHPRLLTLDPGPAGCHGYAAADFFRPAADVDVMDTDLSLLSYLDCLVGAFTDYAARNPGADLLDSFDLLAMHTPFPGMVRGAHRSALRKLTGAGPGAVPGDFDRRVAPSLRLPERVGNIYSATTLLAVLSAVLFGPDDADRLGVFSYGSGCAAEFLAARVVPGARERLAALGIDRELAARTPLPVAEYDAAVDRSRATGFGARDARPEPDELAGWGAGDRPRAVLTGIRDHRRAYAWLPAR</sequence>
<organism evidence="5 6">
    <name type="scientific">Amycolatopsis arida</name>
    <dbReference type="NCBI Taxonomy" id="587909"/>
    <lineage>
        <taxon>Bacteria</taxon>
        <taxon>Bacillati</taxon>
        <taxon>Actinomycetota</taxon>
        <taxon>Actinomycetes</taxon>
        <taxon>Pseudonocardiales</taxon>
        <taxon>Pseudonocardiaceae</taxon>
        <taxon>Amycolatopsis</taxon>
    </lineage>
</organism>
<keyword evidence="6" id="KW-1185">Reference proteome</keyword>
<keyword evidence="2" id="KW-0808">Transferase</keyword>
<proteinExistence type="inferred from homology"/>